<reference evidence="1" key="1">
    <citation type="journal article" date="2014" name="Int. J. Syst. Evol. Microbiol.">
        <title>Complete genome sequence of Corynebacterium casei LMG S-19264T (=DSM 44701T), isolated from a smear-ripened cheese.</title>
        <authorList>
            <consortium name="US DOE Joint Genome Institute (JGI-PGF)"/>
            <person name="Walter F."/>
            <person name="Albersmeier A."/>
            <person name="Kalinowski J."/>
            <person name="Ruckert C."/>
        </authorList>
    </citation>
    <scope>NUCLEOTIDE SEQUENCE</scope>
    <source>
        <strain evidence="1">KCTC 42731</strain>
    </source>
</reference>
<evidence type="ECO:0000313" key="1">
    <source>
        <dbReference type="EMBL" id="GHG06378.1"/>
    </source>
</evidence>
<dbReference type="Gene3D" id="3.40.50.720">
    <property type="entry name" value="NAD(P)-binding Rossmann-like Domain"/>
    <property type="match status" value="1"/>
</dbReference>
<comment type="caution">
    <text evidence="1">The sequence shown here is derived from an EMBL/GenBank/DDBJ whole genome shotgun (WGS) entry which is preliminary data.</text>
</comment>
<sequence length="244" mass="27306">MYAKTNISESIMVLIIGASSVIAQDLIAHYCKQHQVIAVSRTINVPAGDNLTYIKSNYDEHDISTITKEIFQQYGAPALVFICLGTLHCDNYFPEKRLEDISADYLEHSQKVNFIIPALWMKNICALLPKSATTTLTTFSARVGSIEDNHLGGWYAYRASKAALNMFIQTLSIEMARRAKLVKLIAFHPGTTDSPLSKPFQARVPKDKLFSPDFVAMQLANIIDNTEYQGTAKFIDWAGKPIPW</sequence>
<dbReference type="GO" id="GO:0016491">
    <property type="term" value="F:oxidoreductase activity"/>
    <property type="evidence" value="ECO:0007669"/>
    <property type="project" value="TreeGrafter"/>
</dbReference>
<dbReference type="EMBL" id="BNCK01000013">
    <property type="protein sequence ID" value="GHG06378.1"/>
    <property type="molecule type" value="Genomic_DNA"/>
</dbReference>
<name>A0A919EPH4_9GAMM</name>
<gene>
    <name evidence="1" type="ORF">GCM10017161_40010</name>
</gene>
<dbReference type="InterPro" id="IPR036291">
    <property type="entry name" value="NAD(P)-bd_dom_sf"/>
</dbReference>
<dbReference type="AlphaFoldDB" id="A0A919EPH4"/>
<dbReference type="PANTHER" id="PTHR43544">
    <property type="entry name" value="SHORT-CHAIN DEHYDROGENASE/REDUCTASE"/>
    <property type="match status" value="1"/>
</dbReference>
<evidence type="ECO:0000313" key="2">
    <source>
        <dbReference type="Proteomes" id="UP000623842"/>
    </source>
</evidence>
<dbReference type="PANTHER" id="PTHR43544:SF12">
    <property type="entry name" value="NAD(P)-BINDING ROSSMANN-FOLD SUPERFAMILY PROTEIN"/>
    <property type="match status" value="1"/>
</dbReference>
<protein>
    <submittedName>
        <fullName evidence="1">Short-chain dehydrogenase</fullName>
    </submittedName>
</protein>
<proteinExistence type="predicted"/>
<dbReference type="GO" id="GO:0005737">
    <property type="term" value="C:cytoplasm"/>
    <property type="evidence" value="ECO:0007669"/>
    <property type="project" value="TreeGrafter"/>
</dbReference>
<dbReference type="Pfam" id="PF00106">
    <property type="entry name" value="adh_short"/>
    <property type="match status" value="1"/>
</dbReference>
<organism evidence="1 2">
    <name type="scientific">Thalassotalea marina</name>
    <dbReference type="NCBI Taxonomy" id="1673741"/>
    <lineage>
        <taxon>Bacteria</taxon>
        <taxon>Pseudomonadati</taxon>
        <taxon>Pseudomonadota</taxon>
        <taxon>Gammaproteobacteria</taxon>
        <taxon>Alteromonadales</taxon>
        <taxon>Colwelliaceae</taxon>
        <taxon>Thalassotalea</taxon>
    </lineage>
</organism>
<keyword evidence="2" id="KW-1185">Reference proteome</keyword>
<dbReference type="InterPro" id="IPR002347">
    <property type="entry name" value="SDR_fam"/>
</dbReference>
<accession>A0A919EPH4</accession>
<reference evidence="1" key="2">
    <citation type="submission" date="2020-09" db="EMBL/GenBank/DDBJ databases">
        <authorList>
            <person name="Sun Q."/>
            <person name="Kim S."/>
        </authorList>
    </citation>
    <scope>NUCLEOTIDE SEQUENCE</scope>
    <source>
        <strain evidence="1">KCTC 42731</strain>
    </source>
</reference>
<dbReference type="SUPFAM" id="SSF51735">
    <property type="entry name" value="NAD(P)-binding Rossmann-fold domains"/>
    <property type="match status" value="1"/>
</dbReference>
<dbReference type="Proteomes" id="UP000623842">
    <property type="component" value="Unassembled WGS sequence"/>
</dbReference>
<dbReference type="InterPro" id="IPR051468">
    <property type="entry name" value="Fungal_SecMetab_SDRs"/>
</dbReference>